<keyword evidence="7" id="KW-0812">Transmembrane</keyword>
<keyword evidence="5" id="KW-0408">Iron</keyword>
<evidence type="ECO:0000256" key="7">
    <source>
        <dbReference type="SAM" id="Phobius"/>
    </source>
</evidence>
<evidence type="ECO:0000256" key="5">
    <source>
        <dbReference type="ARBA" id="ARBA00023004"/>
    </source>
</evidence>
<dbReference type="InterPro" id="IPR036396">
    <property type="entry name" value="Cyt_P450_sf"/>
</dbReference>
<dbReference type="GO" id="GO:0004497">
    <property type="term" value="F:monooxygenase activity"/>
    <property type="evidence" value="ECO:0007669"/>
    <property type="project" value="InterPro"/>
</dbReference>
<name>A0AAN8W6D5_9MAGN</name>
<keyword evidence="7" id="KW-1133">Transmembrane helix</keyword>
<evidence type="ECO:0000256" key="4">
    <source>
        <dbReference type="ARBA" id="ARBA00023002"/>
    </source>
</evidence>
<keyword evidence="7" id="KW-0472">Membrane</keyword>
<comment type="similarity">
    <text evidence="1">Belongs to the cytochrome P450 family.</text>
</comment>
<dbReference type="GO" id="GO:0020037">
    <property type="term" value="F:heme binding"/>
    <property type="evidence" value="ECO:0007669"/>
    <property type="project" value="InterPro"/>
</dbReference>
<dbReference type="PANTHER" id="PTHR47955:SF8">
    <property type="entry name" value="CYTOCHROME P450 71D11-LIKE"/>
    <property type="match status" value="1"/>
</dbReference>
<organism evidence="8 9">
    <name type="scientific">Dillenia turbinata</name>
    <dbReference type="NCBI Taxonomy" id="194707"/>
    <lineage>
        <taxon>Eukaryota</taxon>
        <taxon>Viridiplantae</taxon>
        <taxon>Streptophyta</taxon>
        <taxon>Embryophyta</taxon>
        <taxon>Tracheophyta</taxon>
        <taxon>Spermatophyta</taxon>
        <taxon>Magnoliopsida</taxon>
        <taxon>eudicotyledons</taxon>
        <taxon>Gunneridae</taxon>
        <taxon>Pentapetalae</taxon>
        <taxon>Dilleniales</taxon>
        <taxon>Dilleniaceae</taxon>
        <taxon>Dillenia</taxon>
    </lineage>
</organism>
<feature type="transmembrane region" description="Helical" evidence="7">
    <location>
        <begin position="34"/>
        <end position="53"/>
    </location>
</feature>
<keyword evidence="3" id="KW-0479">Metal-binding</keyword>
<dbReference type="AlphaFoldDB" id="A0AAN8W6D5"/>
<evidence type="ECO:0000313" key="8">
    <source>
        <dbReference type="EMBL" id="KAK6947048.1"/>
    </source>
</evidence>
<feature type="compositionally biased region" description="Basic and acidic residues" evidence="6">
    <location>
        <begin position="309"/>
        <end position="320"/>
    </location>
</feature>
<evidence type="ECO:0000313" key="9">
    <source>
        <dbReference type="Proteomes" id="UP001370490"/>
    </source>
</evidence>
<dbReference type="GO" id="GO:0005506">
    <property type="term" value="F:iron ion binding"/>
    <property type="evidence" value="ECO:0007669"/>
    <property type="project" value="InterPro"/>
</dbReference>
<comment type="caution">
    <text evidence="8">The sequence shown here is derived from an EMBL/GenBank/DDBJ whole genome shotgun (WGS) entry which is preliminary data.</text>
</comment>
<keyword evidence="4" id="KW-0560">Oxidoreductase</keyword>
<reference evidence="8 9" key="1">
    <citation type="submission" date="2023-12" db="EMBL/GenBank/DDBJ databases">
        <title>A high-quality genome assembly for Dillenia turbinata (Dilleniales).</title>
        <authorList>
            <person name="Chanderbali A."/>
        </authorList>
    </citation>
    <scope>NUCLEOTIDE SEQUENCE [LARGE SCALE GENOMIC DNA]</scope>
    <source>
        <strain evidence="8">LSX21</strain>
        <tissue evidence="8">Leaf</tissue>
    </source>
</reference>
<protein>
    <submittedName>
        <fullName evidence="8">Cytochrome P450</fullName>
    </submittedName>
</protein>
<evidence type="ECO:0000256" key="1">
    <source>
        <dbReference type="ARBA" id="ARBA00010617"/>
    </source>
</evidence>
<keyword evidence="2" id="KW-0349">Heme</keyword>
<dbReference type="Pfam" id="PF00067">
    <property type="entry name" value="p450"/>
    <property type="match status" value="1"/>
</dbReference>
<dbReference type="EMBL" id="JBAMMX010000001">
    <property type="protein sequence ID" value="KAK6947048.1"/>
    <property type="molecule type" value="Genomic_DNA"/>
</dbReference>
<keyword evidence="9" id="KW-1185">Reference proteome</keyword>
<feature type="compositionally biased region" description="Basic residues" evidence="6">
    <location>
        <begin position="322"/>
        <end position="332"/>
    </location>
</feature>
<sequence>MEKANGESKHIVVPITANCIEKKLYSSMHNLMELQFPSFPLIFEFLLFVFMFIRIKKRFKPINSTPKLPPGPRKLPLIGNMHQLADLAKIYGPLMRLKLGELSVVIVSSAENAEEVMKTHEINFAQRPYLLASRIMSYDSTNIAFSPYGMSRRCVLELLSAKRVRSFRSLREEEVSRFIESIRLKVGSPINLSQKILSLTYGISARSAFGKHCEDQEAVISAVKEAIRLGAGFSIVDLYPSVKMLEYITGTRSRLEKLQCETDRVLKNIINEHKERKRNMTSNEVDKEDDDLVDVLLKFKKMLGWRKQKTGEEREDEFLITHRPHPSKYRGR</sequence>
<dbReference type="Gene3D" id="1.10.630.10">
    <property type="entry name" value="Cytochrome P450"/>
    <property type="match status" value="1"/>
</dbReference>
<evidence type="ECO:0000256" key="3">
    <source>
        <dbReference type="ARBA" id="ARBA00022723"/>
    </source>
</evidence>
<dbReference type="InterPro" id="IPR001128">
    <property type="entry name" value="Cyt_P450"/>
</dbReference>
<accession>A0AAN8W6D5</accession>
<gene>
    <name evidence="8" type="ORF">RJ641_000521</name>
</gene>
<dbReference type="SUPFAM" id="SSF48264">
    <property type="entry name" value="Cytochrome P450"/>
    <property type="match status" value="1"/>
</dbReference>
<proteinExistence type="inferred from homology"/>
<feature type="region of interest" description="Disordered" evidence="6">
    <location>
        <begin position="309"/>
        <end position="332"/>
    </location>
</feature>
<dbReference type="GO" id="GO:0016705">
    <property type="term" value="F:oxidoreductase activity, acting on paired donors, with incorporation or reduction of molecular oxygen"/>
    <property type="evidence" value="ECO:0007669"/>
    <property type="project" value="InterPro"/>
</dbReference>
<evidence type="ECO:0000256" key="2">
    <source>
        <dbReference type="ARBA" id="ARBA00022617"/>
    </source>
</evidence>
<dbReference type="Proteomes" id="UP001370490">
    <property type="component" value="Unassembled WGS sequence"/>
</dbReference>
<dbReference type="PANTHER" id="PTHR47955">
    <property type="entry name" value="CYTOCHROME P450 FAMILY 71 PROTEIN"/>
    <property type="match status" value="1"/>
</dbReference>
<evidence type="ECO:0000256" key="6">
    <source>
        <dbReference type="SAM" id="MobiDB-lite"/>
    </source>
</evidence>